<feature type="region of interest" description="Disordered" evidence="1">
    <location>
        <begin position="1"/>
        <end position="20"/>
    </location>
</feature>
<feature type="transmembrane region" description="Helical" evidence="2">
    <location>
        <begin position="477"/>
        <end position="497"/>
    </location>
</feature>
<dbReference type="RefSeq" id="WP_207615034.1">
    <property type="nucleotide sequence ID" value="NZ_JAFNLL010000007.1"/>
</dbReference>
<accession>A0A939HDL0</accession>
<dbReference type="EMBL" id="JAFNLL010000007">
    <property type="protein sequence ID" value="MBO1267229.1"/>
    <property type="molecule type" value="Genomic_DNA"/>
</dbReference>
<feature type="transmembrane region" description="Helical" evidence="2">
    <location>
        <begin position="539"/>
        <end position="561"/>
    </location>
</feature>
<evidence type="ECO:0000313" key="4">
    <source>
        <dbReference type="Proteomes" id="UP000664164"/>
    </source>
</evidence>
<feature type="transmembrane region" description="Helical" evidence="2">
    <location>
        <begin position="261"/>
        <end position="279"/>
    </location>
</feature>
<comment type="caution">
    <text evidence="3">The sequence shown here is derived from an EMBL/GenBank/DDBJ whole genome shotgun (WGS) entry which is preliminary data.</text>
</comment>
<evidence type="ECO:0008006" key="5">
    <source>
        <dbReference type="Google" id="ProtNLM"/>
    </source>
</evidence>
<reference evidence="3" key="1">
    <citation type="submission" date="2021-03" db="EMBL/GenBank/DDBJ databases">
        <title>A new species, PO-11, isolated from a karst cave deposit.</title>
        <authorList>
            <person name="Zhaoxiaoyong W."/>
        </authorList>
    </citation>
    <scope>NUCLEOTIDE SEQUENCE</scope>
    <source>
        <strain evidence="3">PO-11</strain>
    </source>
</reference>
<feature type="transmembrane region" description="Helical" evidence="2">
    <location>
        <begin position="439"/>
        <end position="457"/>
    </location>
</feature>
<gene>
    <name evidence="3" type="ORF">J1902_04405</name>
</gene>
<feature type="transmembrane region" description="Helical" evidence="2">
    <location>
        <begin position="677"/>
        <end position="698"/>
    </location>
</feature>
<feature type="region of interest" description="Disordered" evidence="1">
    <location>
        <begin position="503"/>
        <end position="530"/>
    </location>
</feature>
<evidence type="ECO:0000313" key="3">
    <source>
        <dbReference type="EMBL" id="MBO1267229.1"/>
    </source>
</evidence>
<feature type="compositionally biased region" description="Basic and acidic residues" evidence="1">
    <location>
        <begin position="510"/>
        <end position="521"/>
    </location>
</feature>
<feature type="transmembrane region" description="Helical" evidence="2">
    <location>
        <begin position="415"/>
        <end position="433"/>
    </location>
</feature>
<feature type="transmembrane region" description="Helical" evidence="2">
    <location>
        <begin position="316"/>
        <end position="337"/>
    </location>
</feature>
<keyword evidence="4" id="KW-1185">Reference proteome</keyword>
<dbReference type="AlphaFoldDB" id="A0A939HDL0"/>
<keyword evidence="2" id="KW-0812">Transmembrane</keyword>
<feature type="transmembrane region" description="Helical" evidence="2">
    <location>
        <begin position="135"/>
        <end position="157"/>
    </location>
</feature>
<keyword evidence="2" id="KW-1133">Transmembrane helix</keyword>
<feature type="transmembrane region" description="Helical" evidence="2">
    <location>
        <begin position="616"/>
        <end position="641"/>
    </location>
</feature>
<protein>
    <recommendedName>
        <fullName evidence="5">Integral membrane protein</fullName>
    </recommendedName>
</protein>
<feature type="transmembrane region" description="Helical" evidence="2">
    <location>
        <begin position="196"/>
        <end position="217"/>
    </location>
</feature>
<dbReference type="Proteomes" id="UP000664164">
    <property type="component" value="Unassembled WGS sequence"/>
</dbReference>
<feature type="transmembrane region" description="Helical" evidence="2">
    <location>
        <begin position="384"/>
        <end position="408"/>
    </location>
</feature>
<name>A0A939HDL0_9MICC</name>
<organism evidence="3 4">
    <name type="scientific">Arthrobacter cavernae</name>
    <dbReference type="NCBI Taxonomy" id="2817681"/>
    <lineage>
        <taxon>Bacteria</taxon>
        <taxon>Bacillati</taxon>
        <taxon>Actinomycetota</taxon>
        <taxon>Actinomycetes</taxon>
        <taxon>Micrococcales</taxon>
        <taxon>Micrococcaceae</taxon>
        <taxon>Arthrobacter</taxon>
    </lineage>
</organism>
<sequence length="929" mass="100962">MSGAAYKSFGEKGPNKPKSPVLELRVHGVRNSPPQVLLGCEEDDMEQCPKDGLGGYWSLKKQPASGPYIEAYSWGKMARNSPTSGVLGKVADILVRSAWFLVVPFGLSNAAYWSRRLQRTSPATGNELKAGDGAGTVRLFALALTLFYVTAFCTVFLDLLAVQCFPDAPGDDTNLVCSQLPQFVDGLATLNRGQRIALFSLAPLAGIVVLFAVSSAARVKYRPNGDQQEPDQAPAPVAEGAKLRPILATPGFWRRPHVSSLTGLLHVAGAISLIVILMSSDVVAAGRDEACSQFRAPLDPRCGWTLLAIAWGQRQWGFWPLVAGAVLLGAVMVLLLVWSDEVTTRSDNPDRRTATNWVLGFAVVNFAATLVLLSVNHLDRQDGFAGTTVAALLLLVMLTVLAVTGVVMRLKIPQWAALLVVLVSAGALFTWAAGGAGDWPLLVFAVLTGAAAAAWAFRRRKQPDSRNEAWSGHAPAIFMLFAVFVVAFLGSVLVHGVSEFLKAPTSTRGDSPEGKMWRGDTEAAGAALPPPETIETPPVYLIFGGTLWYLTGMAMLGMVLYQLSQLTRLRVIGPLPRGIPEHPLPDDRVCSHFSELDVDIVRKRRWSALAQRGEPAVGFLAIVVWAGLVVSSATITLNVLYGPATQAGVDLSRLPPPPPGTLLQGLYGFSGMFDATAAAWGLSLTGVLFAGAIVRGAISSKERPLSLLWDAMCFLPRAAHPFGPPCYADRVVPELSRRIRAWIESPVGWFRPKRTVLLSSHSLGTVLVVATLLHLKAGGTSAQTLSRIKLLSYGMQLRPYFGRLFPELLGPAILGTPPTFGANLWWPDPWHLQAAGDETELRGAQKYTLRALLDSHWDDDTGQAPRRPSWINLWRRTDYLGFPVHSYRCEDLDRYVDEKERFTSQEQVATHGNYIDTDEYEQARKELLA</sequence>
<proteinExistence type="predicted"/>
<evidence type="ECO:0000256" key="2">
    <source>
        <dbReference type="SAM" id="Phobius"/>
    </source>
</evidence>
<evidence type="ECO:0000256" key="1">
    <source>
        <dbReference type="SAM" id="MobiDB-lite"/>
    </source>
</evidence>
<keyword evidence="2" id="KW-0472">Membrane</keyword>
<feature type="transmembrane region" description="Helical" evidence="2">
    <location>
        <begin position="357"/>
        <end position="378"/>
    </location>
</feature>